<proteinExistence type="predicted"/>
<protein>
    <submittedName>
        <fullName evidence="2">Uncharacterized protein</fullName>
    </submittedName>
</protein>
<sequence length="75" mass="7963">MDETQDVPKSLSYRSIGALFASTAVAVFGLFALPLFQSAGLSFRPAFAIVLAIEAIALAGVVISVLSLHRKRTLQ</sequence>
<keyword evidence="1" id="KW-0472">Membrane</keyword>
<feature type="transmembrane region" description="Helical" evidence="1">
    <location>
        <begin position="12"/>
        <end position="33"/>
    </location>
</feature>
<keyword evidence="3" id="KW-1185">Reference proteome</keyword>
<keyword evidence="1" id="KW-0812">Transmembrane</keyword>
<name>A0A368N8H7_9EURY</name>
<evidence type="ECO:0000313" key="2">
    <source>
        <dbReference type="EMBL" id="RCU46867.1"/>
    </source>
</evidence>
<feature type="transmembrane region" description="Helical" evidence="1">
    <location>
        <begin position="45"/>
        <end position="68"/>
    </location>
</feature>
<accession>A0A368N8H7</accession>
<gene>
    <name evidence="2" type="ORF">DU504_05845</name>
</gene>
<dbReference type="Proteomes" id="UP000252189">
    <property type="component" value="Unassembled WGS sequence"/>
</dbReference>
<dbReference type="OrthoDB" id="238896at2157"/>
<organism evidence="2 3">
    <name type="scientific">Haloplanus salinus</name>
    <dbReference type="NCBI Taxonomy" id="1126245"/>
    <lineage>
        <taxon>Archaea</taxon>
        <taxon>Methanobacteriati</taxon>
        <taxon>Methanobacteriota</taxon>
        <taxon>Stenosarchaea group</taxon>
        <taxon>Halobacteria</taxon>
        <taxon>Halobacteriales</taxon>
        <taxon>Haloferacaceae</taxon>
        <taxon>Haloplanus</taxon>
    </lineage>
</organism>
<dbReference type="EMBL" id="QPHM01000001">
    <property type="protein sequence ID" value="RCU46867.1"/>
    <property type="molecule type" value="Genomic_DNA"/>
</dbReference>
<keyword evidence="1" id="KW-1133">Transmembrane helix</keyword>
<evidence type="ECO:0000256" key="1">
    <source>
        <dbReference type="SAM" id="Phobius"/>
    </source>
</evidence>
<reference evidence="2 3" key="1">
    <citation type="submission" date="2018-07" db="EMBL/GenBank/DDBJ databases">
        <title>Genome sequences of Haloplanus salinus JCM 18368T.</title>
        <authorList>
            <person name="Kim Y.B."/>
            <person name="Roh S.W."/>
        </authorList>
    </citation>
    <scope>NUCLEOTIDE SEQUENCE [LARGE SCALE GENOMIC DNA]</scope>
    <source>
        <strain evidence="2 3">JCM 18368</strain>
    </source>
</reference>
<dbReference type="RefSeq" id="WP_114448418.1">
    <property type="nucleotide sequence ID" value="NZ_QPHM01000001.1"/>
</dbReference>
<evidence type="ECO:0000313" key="3">
    <source>
        <dbReference type="Proteomes" id="UP000252189"/>
    </source>
</evidence>
<dbReference type="AlphaFoldDB" id="A0A368N8H7"/>
<comment type="caution">
    <text evidence="2">The sequence shown here is derived from an EMBL/GenBank/DDBJ whole genome shotgun (WGS) entry which is preliminary data.</text>
</comment>